<name>A0ABX4TJU9_9HYPH</name>
<dbReference type="Proteomes" id="UP001190825">
    <property type="component" value="Unassembled WGS sequence"/>
</dbReference>
<evidence type="ECO:0000313" key="2">
    <source>
        <dbReference type="EMBL" id="PLU02226.1"/>
    </source>
</evidence>
<comment type="caution">
    <text evidence="2">The sequence shown here is derived from an EMBL/GenBank/DDBJ whole genome shotgun (WGS) entry which is preliminary data.</text>
</comment>
<gene>
    <name evidence="2" type="ORF">BMJ33_17165</name>
</gene>
<keyword evidence="1" id="KW-1133">Transmembrane helix</keyword>
<dbReference type="EMBL" id="NBUC01000081">
    <property type="protein sequence ID" value="PLU02226.1"/>
    <property type="molecule type" value="Genomic_DNA"/>
</dbReference>
<reference evidence="2 3" key="1">
    <citation type="journal article" date="2018" name="FEMS Microbiol. Ecol.">
        <title>Co-invading symbiotic mutualists of Medicago polymorpha retain high ancestral diversity and contain diverse accessory genomes.</title>
        <authorList>
            <person name="Porter S.S."/>
            <person name="Faber-Hammond J.J."/>
            <person name="Friesen M.L."/>
        </authorList>
    </citation>
    <scope>NUCLEOTIDE SEQUENCE [LARGE SCALE GENOMIC DNA]</scope>
    <source>
        <strain evidence="2 3">Str16</strain>
    </source>
</reference>
<keyword evidence="1" id="KW-0812">Transmembrane</keyword>
<keyword evidence="1" id="KW-0472">Membrane</keyword>
<evidence type="ECO:0000313" key="3">
    <source>
        <dbReference type="Proteomes" id="UP001190825"/>
    </source>
</evidence>
<protein>
    <recommendedName>
        <fullName evidence="4">Class IIb bacteriocin, lactobin A/cerein 7B family</fullName>
    </recommendedName>
</protein>
<proteinExistence type="predicted"/>
<accession>A0ABX4TJU9</accession>
<evidence type="ECO:0000256" key="1">
    <source>
        <dbReference type="SAM" id="Phobius"/>
    </source>
</evidence>
<organism evidence="2 3">
    <name type="scientific">Sinorhizobium medicae</name>
    <dbReference type="NCBI Taxonomy" id="110321"/>
    <lineage>
        <taxon>Bacteria</taxon>
        <taxon>Pseudomonadati</taxon>
        <taxon>Pseudomonadota</taxon>
        <taxon>Alphaproteobacteria</taxon>
        <taxon>Hyphomicrobiales</taxon>
        <taxon>Rhizobiaceae</taxon>
        <taxon>Sinorhizobium/Ensifer group</taxon>
        <taxon>Sinorhizobium</taxon>
    </lineage>
</organism>
<evidence type="ECO:0008006" key="4">
    <source>
        <dbReference type="Google" id="ProtNLM"/>
    </source>
</evidence>
<sequence>MEGMMNTDMSSYNLTELTPEEASEISGGWQIAFAVLGLLAFMVVSVGSFALSQYLDNRKH</sequence>
<keyword evidence="3" id="KW-1185">Reference proteome</keyword>
<feature type="transmembrane region" description="Helical" evidence="1">
    <location>
        <begin position="29"/>
        <end position="51"/>
    </location>
</feature>